<protein>
    <submittedName>
        <fullName evidence="2">Uncharacterized protein</fullName>
    </submittedName>
</protein>
<feature type="region of interest" description="Disordered" evidence="1">
    <location>
        <begin position="1"/>
        <end position="25"/>
    </location>
</feature>
<reference evidence="2 3" key="1">
    <citation type="submission" date="2020-08" db="EMBL/GenBank/DDBJ databases">
        <title>Whole-Genome Sequence of French Clinical Streptomyces mexicanus Strain Q0842.</title>
        <authorList>
            <person name="Boxberger M."/>
            <person name="La Scola B."/>
        </authorList>
    </citation>
    <scope>NUCLEOTIDE SEQUENCE [LARGE SCALE GENOMIC DNA]</scope>
    <source>
        <strain evidence="2 3">Marseille-Q0842</strain>
    </source>
</reference>
<organism evidence="2 3">
    <name type="scientific">Streptomyces mexicanus</name>
    <dbReference type="NCBI Taxonomy" id="178566"/>
    <lineage>
        <taxon>Bacteria</taxon>
        <taxon>Bacillati</taxon>
        <taxon>Actinomycetota</taxon>
        <taxon>Actinomycetes</taxon>
        <taxon>Kitasatosporales</taxon>
        <taxon>Streptomycetaceae</taxon>
        <taxon>Streptomyces</taxon>
    </lineage>
</organism>
<evidence type="ECO:0000256" key="1">
    <source>
        <dbReference type="SAM" id="MobiDB-lite"/>
    </source>
</evidence>
<accession>A0A7X1I590</accession>
<name>A0A7X1I590_9ACTN</name>
<gene>
    <name evidence="2" type="ORF">H1R13_27355</name>
</gene>
<sequence>MALDDAIDKARQERDRQDEQARLKKKWETEAQQRVRKLAIEAVAWLAVERRNDLDALGMRW</sequence>
<evidence type="ECO:0000313" key="3">
    <source>
        <dbReference type="Proteomes" id="UP000517694"/>
    </source>
</evidence>
<evidence type="ECO:0000313" key="2">
    <source>
        <dbReference type="EMBL" id="MBC2868550.1"/>
    </source>
</evidence>
<dbReference type="RefSeq" id="WP_159662461.1">
    <property type="nucleotide sequence ID" value="NZ_JACMHY010000013.1"/>
</dbReference>
<dbReference type="AlphaFoldDB" id="A0A7X1I590"/>
<dbReference type="EMBL" id="JACMHY010000013">
    <property type="protein sequence ID" value="MBC2868550.1"/>
    <property type="molecule type" value="Genomic_DNA"/>
</dbReference>
<comment type="caution">
    <text evidence="2">The sequence shown here is derived from an EMBL/GenBank/DDBJ whole genome shotgun (WGS) entry which is preliminary data.</text>
</comment>
<keyword evidence="3" id="KW-1185">Reference proteome</keyword>
<dbReference type="Proteomes" id="UP000517694">
    <property type="component" value="Unassembled WGS sequence"/>
</dbReference>
<proteinExistence type="predicted"/>